<name>A0A6N7W1Q7_9ACTO</name>
<evidence type="ECO:0000256" key="1">
    <source>
        <dbReference type="ARBA" id="ARBA00004127"/>
    </source>
</evidence>
<evidence type="ECO:0000313" key="8">
    <source>
        <dbReference type="Proteomes" id="UP000470875"/>
    </source>
</evidence>
<keyword evidence="8" id="KW-1185">Reference proteome</keyword>
<accession>A0A6N7W1Q7</accession>
<dbReference type="Proteomes" id="UP000470875">
    <property type="component" value="Unassembled WGS sequence"/>
</dbReference>
<keyword evidence="5 6" id="KW-0472">Membrane</keyword>
<dbReference type="InterPro" id="IPR050495">
    <property type="entry name" value="ATG22/LtaA_families"/>
</dbReference>
<keyword evidence="2" id="KW-0813">Transport</keyword>
<evidence type="ECO:0000256" key="5">
    <source>
        <dbReference type="ARBA" id="ARBA00023136"/>
    </source>
</evidence>
<evidence type="ECO:0000256" key="6">
    <source>
        <dbReference type="SAM" id="Phobius"/>
    </source>
</evidence>
<comment type="caution">
    <text evidence="7">The sequence shown here is derived from an EMBL/GenBank/DDBJ whole genome shotgun (WGS) entry which is preliminary data.</text>
</comment>
<evidence type="ECO:0000313" key="7">
    <source>
        <dbReference type="EMBL" id="MSS83225.1"/>
    </source>
</evidence>
<dbReference type="SUPFAM" id="SSF103473">
    <property type="entry name" value="MFS general substrate transporter"/>
    <property type="match status" value="1"/>
</dbReference>
<feature type="transmembrane region" description="Helical" evidence="6">
    <location>
        <begin position="252"/>
        <end position="279"/>
    </location>
</feature>
<dbReference type="InterPro" id="IPR036259">
    <property type="entry name" value="MFS_trans_sf"/>
</dbReference>
<reference evidence="7 8" key="1">
    <citation type="submission" date="2019-08" db="EMBL/GenBank/DDBJ databases">
        <title>In-depth cultivation of the pig gut microbiome towards novel bacterial diversity and tailored functional studies.</title>
        <authorList>
            <person name="Wylensek D."/>
            <person name="Hitch T.C.A."/>
            <person name="Clavel T."/>
        </authorList>
    </citation>
    <scope>NUCLEOTIDE SEQUENCE [LARGE SCALE GENOMIC DNA]</scope>
    <source>
        <strain evidence="7 8">WB03_NA08</strain>
    </source>
</reference>
<feature type="transmembrane region" description="Helical" evidence="6">
    <location>
        <begin position="412"/>
        <end position="431"/>
    </location>
</feature>
<feature type="transmembrane region" description="Helical" evidence="6">
    <location>
        <begin position="285"/>
        <end position="303"/>
    </location>
</feature>
<feature type="transmembrane region" description="Helical" evidence="6">
    <location>
        <begin position="376"/>
        <end position="400"/>
    </location>
</feature>
<dbReference type="AlphaFoldDB" id="A0A6N7W1Q7"/>
<feature type="transmembrane region" description="Helical" evidence="6">
    <location>
        <begin position="12"/>
        <end position="32"/>
    </location>
</feature>
<feature type="transmembrane region" description="Helical" evidence="6">
    <location>
        <begin position="315"/>
        <end position="333"/>
    </location>
</feature>
<dbReference type="PANTHER" id="PTHR23519:SF1">
    <property type="entry name" value="AUTOPHAGY-RELATED PROTEIN 22"/>
    <property type="match status" value="1"/>
</dbReference>
<feature type="transmembrane region" description="Helical" evidence="6">
    <location>
        <begin position="113"/>
        <end position="132"/>
    </location>
</feature>
<evidence type="ECO:0000256" key="3">
    <source>
        <dbReference type="ARBA" id="ARBA00022692"/>
    </source>
</evidence>
<sequence>MTSTVQKSKVAAWAAWDWGSAAFNAVATTFVFSVYLTSDGLFTDATTANSHLSWGMALAGVVVAILAPVSGRRADDAGRGVRSVGIFSFLVFLCLLGMFFITPDSSLGGTTMLLLGIALLGLGNIFFEFASVNYNGMLNYVSSPKNRGTISGIGWGAGYLGGIVLLLILYYGFINPEVGLFGVTSENGLDVRVSMLIAALWFGVFSLPVLLNPPAGYGKNKDGKSAPVLETYRRVFRSIAGLWRDSRSVVTFLLASAVFRDGLAGVFTFGGVIAASVFGFSNSEVIRFAIAANVVAGVSTIIVGKLDDVMGPKSIISISLLTMIAAALGVFFFYGNGKIIFWSLGLLLCVFVGPAQSASRSMLARMIPPGREGEIFGLYATTGRAVSFMAPASYAVAIMVGEAIYGKGVQATVWGILGIALVLLVGFLLLLPVKTSDMRVDGLDTFDDDTTVPGGAFPG</sequence>
<dbReference type="EMBL" id="VULO01000001">
    <property type="protein sequence ID" value="MSS83225.1"/>
    <property type="molecule type" value="Genomic_DNA"/>
</dbReference>
<dbReference type="GO" id="GO:0012505">
    <property type="term" value="C:endomembrane system"/>
    <property type="evidence" value="ECO:0007669"/>
    <property type="project" value="UniProtKB-SubCell"/>
</dbReference>
<dbReference type="PANTHER" id="PTHR23519">
    <property type="entry name" value="AUTOPHAGY-RELATED PROTEIN 22"/>
    <property type="match status" value="1"/>
</dbReference>
<feature type="transmembrane region" description="Helical" evidence="6">
    <location>
        <begin position="52"/>
        <end position="69"/>
    </location>
</feature>
<dbReference type="InterPro" id="IPR024671">
    <property type="entry name" value="Atg22-like"/>
</dbReference>
<comment type="subcellular location">
    <subcellularLocation>
        <location evidence="1">Endomembrane system</location>
        <topology evidence="1">Multi-pass membrane protein</topology>
    </subcellularLocation>
</comment>
<feature type="transmembrane region" description="Helical" evidence="6">
    <location>
        <begin position="193"/>
        <end position="211"/>
    </location>
</feature>
<feature type="transmembrane region" description="Helical" evidence="6">
    <location>
        <begin position="339"/>
        <end position="355"/>
    </location>
</feature>
<evidence type="ECO:0000256" key="4">
    <source>
        <dbReference type="ARBA" id="ARBA00022989"/>
    </source>
</evidence>
<feature type="transmembrane region" description="Helical" evidence="6">
    <location>
        <begin position="153"/>
        <end position="173"/>
    </location>
</feature>
<evidence type="ECO:0000256" key="2">
    <source>
        <dbReference type="ARBA" id="ARBA00022448"/>
    </source>
</evidence>
<gene>
    <name evidence="7" type="ORF">FYJ24_00265</name>
</gene>
<dbReference type="Gene3D" id="1.20.1250.20">
    <property type="entry name" value="MFS general substrate transporter like domains"/>
    <property type="match status" value="1"/>
</dbReference>
<protein>
    <submittedName>
        <fullName evidence="7">MFS transporter</fullName>
    </submittedName>
</protein>
<dbReference type="Pfam" id="PF11700">
    <property type="entry name" value="ATG22"/>
    <property type="match status" value="1"/>
</dbReference>
<keyword evidence="4 6" id="KW-1133">Transmembrane helix</keyword>
<organism evidence="7 8">
    <name type="scientific">Scrofimicrobium canadense</name>
    <dbReference type="NCBI Taxonomy" id="2652290"/>
    <lineage>
        <taxon>Bacteria</taxon>
        <taxon>Bacillati</taxon>
        <taxon>Actinomycetota</taxon>
        <taxon>Actinomycetes</taxon>
        <taxon>Actinomycetales</taxon>
        <taxon>Actinomycetaceae</taxon>
        <taxon>Scrofimicrobium</taxon>
    </lineage>
</organism>
<proteinExistence type="predicted"/>
<dbReference type="RefSeq" id="WP_154542521.1">
    <property type="nucleotide sequence ID" value="NZ_VULO01000001.1"/>
</dbReference>
<keyword evidence="3 6" id="KW-0812">Transmembrane</keyword>
<feature type="transmembrane region" description="Helical" evidence="6">
    <location>
        <begin position="81"/>
        <end position="101"/>
    </location>
</feature>